<dbReference type="Gene3D" id="4.10.60.10">
    <property type="entry name" value="Zinc finger, CCHC-type"/>
    <property type="match status" value="1"/>
</dbReference>
<comment type="caution">
    <text evidence="1">The sequence shown here is derived from an EMBL/GenBank/DDBJ whole genome shotgun (WGS) entry which is preliminary data.</text>
</comment>
<proteinExistence type="predicted"/>
<dbReference type="Proteomes" id="UP000714275">
    <property type="component" value="Unassembled WGS sequence"/>
</dbReference>
<evidence type="ECO:0000313" key="1">
    <source>
        <dbReference type="EMBL" id="KAG1770863.1"/>
    </source>
</evidence>
<protein>
    <recommendedName>
        <fullName evidence="3">CCHC-type domain-containing protein</fullName>
    </recommendedName>
</protein>
<name>A0A9P6ZM13_9AGAM</name>
<dbReference type="EMBL" id="JABBWD010000062">
    <property type="protein sequence ID" value="KAG1770863.1"/>
    <property type="molecule type" value="Genomic_DNA"/>
</dbReference>
<sequence length="342" mass="37905">MSNSVSLQGSTSLTIANRADVNSLRGAAGRNAGGNSDAVSTRSLVSAKTTSSQSRIEAFIKTLQMYNVLSPSDQALIQMKLADQIKADAHLTFRYEDIKFVSLDAYHDFPRTVIDLAKSKTHVPLTLLTYPAIKKLHAGEDISTFPPEDTISEINFHQASHKFIGLMSLVASPAIVERFKAHRSFCLSHMLRFRTVVAFDIETRRVFFNTESFLEEDAYISRWKALDMDIVHKELSERIHEAAAVTVKSDHRFHPYSKSHSGNVRSLCLICGRTDHKASDCTDPYTVKEEAVVCEWDGTLVLKSTAEVVCIAFNIGRCGLDHARVHVCSICGSHGHDTKGCC</sequence>
<dbReference type="AlphaFoldDB" id="A0A9P6ZM13"/>
<evidence type="ECO:0000313" key="2">
    <source>
        <dbReference type="Proteomes" id="UP000714275"/>
    </source>
</evidence>
<evidence type="ECO:0008006" key="3">
    <source>
        <dbReference type="Google" id="ProtNLM"/>
    </source>
</evidence>
<accession>A0A9P6ZM13</accession>
<reference evidence="1" key="1">
    <citation type="journal article" date="2020" name="New Phytol.">
        <title>Comparative genomics reveals dynamic genome evolution in host specialist ectomycorrhizal fungi.</title>
        <authorList>
            <person name="Lofgren L.A."/>
            <person name="Nguyen N.H."/>
            <person name="Vilgalys R."/>
            <person name="Ruytinx J."/>
            <person name="Liao H.L."/>
            <person name="Branco S."/>
            <person name="Kuo A."/>
            <person name="LaButti K."/>
            <person name="Lipzen A."/>
            <person name="Andreopoulos W."/>
            <person name="Pangilinan J."/>
            <person name="Riley R."/>
            <person name="Hundley H."/>
            <person name="Na H."/>
            <person name="Barry K."/>
            <person name="Grigoriev I.V."/>
            <person name="Stajich J.E."/>
            <person name="Kennedy P.G."/>
        </authorList>
    </citation>
    <scope>NUCLEOTIDE SEQUENCE</scope>
    <source>
        <strain evidence="1">DOB743</strain>
    </source>
</reference>
<dbReference type="OrthoDB" id="2693124at2759"/>
<organism evidence="1 2">
    <name type="scientific">Suillus placidus</name>
    <dbReference type="NCBI Taxonomy" id="48579"/>
    <lineage>
        <taxon>Eukaryota</taxon>
        <taxon>Fungi</taxon>
        <taxon>Dikarya</taxon>
        <taxon>Basidiomycota</taxon>
        <taxon>Agaricomycotina</taxon>
        <taxon>Agaricomycetes</taxon>
        <taxon>Agaricomycetidae</taxon>
        <taxon>Boletales</taxon>
        <taxon>Suillineae</taxon>
        <taxon>Suillaceae</taxon>
        <taxon>Suillus</taxon>
    </lineage>
</organism>
<gene>
    <name evidence="1" type="ORF">EV702DRAFT_1202191</name>
</gene>
<keyword evidence="2" id="KW-1185">Reference proteome</keyword>